<dbReference type="RefSeq" id="WP_119816337.1">
    <property type="nucleotide sequence ID" value="NZ_CP025066.1"/>
</dbReference>
<dbReference type="EMBL" id="CP025066">
    <property type="protein sequence ID" value="AUX08798.1"/>
    <property type="molecule type" value="Genomic_DNA"/>
</dbReference>
<evidence type="ECO:0000313" key="2">
    <source>
        <dbReference type="EMBL" id="AUX08798.1"/>
    </source>
</evidence>
<evidence type="ECO:0000313" key="3">
    <source>
        <dbReference type="Proteomes" id="UP000263012"/>
    </source>
</evidence>
<gene>
    <name evidence="2" type="ORF">AArcSl_1164</name>
</gene>
<dbReference type="KEGG" id="hdf:AArcSl_1164"/>
<evidence type="ECO:0000259" key="1">
    <source>
        <dbReference type="Pfam" id="PF03364"/>
    </source>
</evidence>
<dbReference type="InterPro" id="IPR005031">
    <property type="entry name" value="COQ10_START"/>
</dbReference>
<dbReference type="AlphaFoldDB" id="A0A343TI76"/>
<dbReference type="Proteomes" id="UP000263012">
    <property type="component" value="Chromosome"/>
</dbReference>
<dbReference type="SUPFAM" id="SSF55961">
    <property type="entry name" value="Bet v1-like"/>
    <property type="match status" value="1"/>
</dbReference>
<name>A0A343TI76_9EURY</name>
<dbReference type="Pfam" id="PF03364">
    <property type="entry name" value="Polyketide_cyc"/>
    <property type="match status" value="1"/>
</dbReference>
<dbReference type="GeneID" id="37877510"/>
<organism evidence="2 3">
    <name type="scientific">Halalkaliarchaeum desulfuricum</name>
    <dbReference type="NCBI Taxonomy" id="2055893"/>
    <lineage>
        <taxon>Archaea</taxon>
        <taxon>Methanobacteriati</taxon>
        <taxon>Methanobacteriota</taxon>
        <taxon>Stenosarchaea group</taxon>
        <taxon>Halobacteria</taxon>
        <taxon>Halobacteriales</taxon>
        <taxon>Haloferacaceae</taxon>
        <taxon>Halalkaliarchaeum</taxon>
    </lineage>
</organism>
<sequence>MPTYRRETRIAAPLEAVWEFHSRSEGLDALTPDWMGMQVESVRGPNGERDPPVLEQGSQLRLSMRPFGVGPRLSFTARIIERHREEGRAWFRDDMVGGPFRKWEHTHSFFGDGDETVMVDTVEYELPGGRLNALSSPFASLGFEGMFRRRHAKTRELLAGADD</sequence>
<keyword evidence="3" id="KW-1185">Reference proteome</keyword>
<dbReference type="CDD" id="cd07820">
    <property type="entry name" value="SRPBCC_3"/>
    <property type="match status" value="1"/>
</dbReference>
<accession>A0A343TI76</accession>
<dbReference type="OrthoDB" id="10357at2157"/>
<dbReference type="Gene3D" id="3.30.530.20">
    <property type="match status" value="1"/>
</dbReference>
<dbReference type="InterPro" id="IPR023393">
    <property type="entry name" value="START-like_dom_sf"/>
</dbReference>
<feature type="domain" description="Coenzyme Q-binding protein COQ10 START" evidence="1">
    <location>
        <begin position="10"/>
        <end position="129"/>
    </location>
</feature>
<protein>
    <submittedName>
        <fullName evidence="2">Cyclase/dehydrase</fullName>
    </submittedName>
</protein>
<reference evidence="3" key="1">
    <citation type="submission" date="2017-11" db="EMBL/GenBank/DDBJ databases">
        <title>Phenotypic and genomic properties of facultatively anaerobic sulfur-reducing natronoarchaea from hypersaline soda lakes.</title>
        <authorList>
            <person name="Sorokin D.Y."/>
            <person name="Kublanov I.V."/>
            <person name="Roman P."/>
            <person name="Sinninghe Damste J.S."/>
            <person name="Golyshin P.N."/>
            <person name="Rojo D."/>
            <person name="Ciordia S."/>
            <person name="Mena M.D.C."/>
            <person name="Ferrer M."/>
            <person name="Messina E."/>
            <person name="Smedile F."/>
            <person name="La Spada G."/>
            <person name="La Cono V."/>
            <person name="Yakimov M.M."/>
        </authorList>
    </citation>
    <scope>NUCLEOTIDE SEQUENCE [LARGE SCALE GENOMIC DNA]</scope>
    <source>
        <strain evidence="3">AArc-Sl</strain>
    </source>
</reference>
<proteinExistence type="predicted"/>